<dbReference type="RefSeq" id="WP_002582907.1">
    <property type="nucleotide sequence ID" value="NZ_CACRTU010000010.1"/>
</dbReference>
<accession>A0A6N3AW94</accession>
<dbReference type="Pfam" id="PF06114">
    <property type="entry name" value="Peptidase_M78"/>
    <property type="match status" value="1"/>
</dbReference>
<dbReference type="Gene3D" id="1.10.10.2910">
    <property type="match status" value="1"/>
</dbReference>
<evidence type="ECO:0000259" key="1">
    <source>
        <dbReference type="Pfam" id="PF06114"/>
    </source>
</evidence>
<feature type="domain" description="IrrE N-terminal-like" evidence="1">
    <location>
        <begin position="13"/>
        <end position="88"/>
    </location>
</feature>
<dbReference type="AlphaFoldDB" id="A0A6N3AW94"/>
<organism evidence="2">
    <name type="scientific">Clostridium butyricum</name>
    <dbReference type="NCBI Taxonomy" id="1492"/>
    <lineage>
        <taxon>Bacteria</taxon>
        <taxon>Bacillati</taxon>
        <taxon>Bacillota</taxon>
        <taxon>Clostridia</taxon>
        <taxon>Eubacteriales</taxon>
        <taxon>Clostridiaceae</taxon>
        <taxon>Clostridium</taxon>
    </lineage>
</organism>
<sequence>MKLDKLKRFAQMQGFEVYMLDLGTKKECGYLLNNHIFINNCASEDRILYTLAHELAHGYLHKDKGNTVDSPKHAEYEEEADRAAHMILDLLSVDINTCIGGAN</sequence>
<dbReference type="EMBL" id="CACRTU010000010">
    <property type="protein sequence ID" value="VYT94857.1"/>
    <property type="molecule type" value="Genomic_DNA"/>
</dbReference>
<evidence type="ECO:0000313" key="2">
    <source>
        <dbReference type="EMBL" id="VYT94857.1"/>
    </source>
</evidence>
<reference evidence="2" key="1">
    <citation type="submission" date="2019-11" db="EMBL/GenBank/DDBJ databases">
        <authorList>
            <person name="Feng L."/>
        </authorList>
    </citation>
    <scope>NUCLEOTIDE SEQUENCE</scope>
    <source>
        <strain evidence="2">CButyricumLFYP62</strain>
    </source>
</reference>
<gene>
    <name evidence="2" type="ORF">CBLFYP62_01138</name>
</gene>
<dbReference type="InterPro" id="IPR010359">
    <property type="entry name" value="IrrE_HExxH"/>
</dbReference>
<name>A0A6N3AW94_CLOBU</name>
<proteinExistence type="predicted"/>
<protein>
    <recommendedName>
        <fullName evidence="1">IrrE N-terminal-like domain-containing protein</fullName>
    </recommendedName>
</protein>